<evidence type="ECO:0000256" key="6">
    <source>
        <dbReference type="ARBA" id="ARBA00023136"/>
    </source>
</evidence>
<dbReference type="Pfam" id="PF00028">
    <property type="entry name" value="Cadherin"/>
    <property type="match status" value="1"/>
</dbReference>
<dbReference type="Gene3D" id="2.60.40.60">
    <property type="entry name" value="Cadherins"/>
    <property type="match status" value="1"/>
</dbReference>
<organism evidence="9 10">
    <name type="scientific">Glossina pallidipes</name>
    <name type="common">Tsetse fly</name>
    <dbReference type="NCBI Taxonomy" id="7398"/>
    <lineage>
        <taxon>Eukaryota</taxon>
        <taxon>Metazoa</taxon>
        <taxon>Ecdysozoa</taxon>
        <taxon>Arthropoda</taxon>
        <taxon>Hexapoda</taxon>
        <taxon>Insecta</taxon>
        <taxon>Pterygota</taxon>
        <taxon>Neoptera</taxon>
        <taxon>Endopterygota</taxon>
        <taxon>Diptera</taxon>
        <taxon>Brachycera</taxon>
        <taxon>Muscomorpha</taxon>
        <taxon>Hippoboscoidea</taxon>
        <taxon>Glossinidae</taxon>
        <taxon>Glossina</taxon>
    </lineage>
</organism>
<evidence type="ECO:0000313" key="10">
    <source>
        <dbReference type="Proteomes" id="UP000092445"/>
    </source>
</evidence>
<protein>
    <recommendedName>
        <fullName evidence="8">Cadherin domain-containing protein</fullName>
    </recommendedName>
</protein>
<evidence type="ECO:0000256" key="2">
    <source>
        <dbReference type="ARBA" id="ARBA00022692"/>
    </source>
</evidence>
<dbReference type="GO" id="GO:0005886">
    <property type="term" value="C:plasma membrane"/>
    <property type="evidence" value="ECO:0007669"/>
    <property type="project" value="UniProtKB-SubCell"/>
</dbReference>
<accession>A0A1B0A9L5</accession>
<evidence type="ECO:0000313" key="9">
    <source>
        <dbReference type="EnsemblMetazoa" id="GPAI038616-PA"/>
    </source>
</evidence>
<proteinExistence type="predicted"/>
<dbReference type="AlphaFoldDB" id="A0A1B0A9L5"/>
<evidence type="ECO:0000256" key="5">
    <source>
        <dbReference type="ARBA" id="ARBA00022989"/>
    </source>
</evidence>
<keyword evidence="6" id="KW-0472">Membrane</keyword>
<comment type="subcellular location">
    <subcellularLocation>
        <location evidence="1">Membrane</location>
    </subcellularLocation>
</comment>
<dbReference type="PROSITE" id="PS00232">
    <property type="entry name" value="CADHERIN_1"/>
    <property type="match status" value="1"/>
</dbReference>
<dbReference type="FunFam" id="2.60.40.60:FF:000213">
    <property type="entry name" value="neural-cadherin isoform X1"/>
    <property type="match status" value="1"/>
</dbReference>
<dbReference type="PANTHER" id="PTHR24026">
    <property type="entry name" value="FAT ATYPICAL CADHERIN-RELATED"/>
    <property type="match status" value="1"/>
</dbReference>
<evidence type="ECO:0000256" key="1">
    <source>
        <dbReference type="ARBA" id="ARBA00004370"/>
    </source>
</evidence>
<dbReference type="PANTHER" id="PTHR24026:SF126">
    <property type="entry name" value="PROTOCADHERIN FAT 4"/>
    <property type="match status" value="1"/>
</dbReference>
<sequence length="197" mass="22683">MESNKICKHLVYIATKSETKFLLYDDQKNKACNIKKISVQSFRTGRETHVSHTVTKFVRIGIADKNDTPPYFDKFLYETEIDESADLQTTVLTVNAKNHNETTSIRYAITGGNVGNAFGVHNTTGTIYVASPLDYETRPRYELRLEASRNRRTNYTTVIVNVRDVNDNPPQFDRQTYRTQITEEDDRNLPKRILQGL</sequence>
<dbReference type="InterPro" id="IPR015919">
    <property type="entry name" value="Cadherin-like_sf"/>
</dbReference>
<reference evidence="10" key="1">
    <citation type="submission" date="2014-03" db="EMBL/GenBank/DDBJ databases">
        <authorList>
            <person name="Aksoy S."/>
            <person name="Warren W."/>
            <person name="Wilson R.K."/>
        </authorList>
    </citation>
    <scope>NUCLEOTIDE SEQUENCE [LARGE SCALE GENOMIC DNA]</scope>
    <source>
        <strain evidence="10">IAEA</strain>
    </source>
</reference>
<evidence type="ECO:0000256" key="4">
    <source>
        <dbReference type="ARBA" id="ARBA00022837"/>
    </source>
</evidence>
<dbReference type="InterPro" id="IPR020894">
    <property type="entry name" value="Cadherin_CS"/>
</dbReference>
<evidence type="ECO:0000259" key="8">
    <source>
        <dbReference type="PROSITE" id="PS50268"/>
    </source>
</evidence>
<keyword evidence="10" id="KW-1185">Reference proteome</keyword>
<dbReference type="GO" id="GO:0005509">
    <property type="term" value="F:calcium ion binding"/>
    <property type="evidence" value="ECO:0007669"/>
    <property type="project" value="UniProtKB-UniRule"/>
</dbReference>
<keyword evidence="5" id="KW-1133">Transmembrane helix</keyword>
<evidence type="ECO:0000256" key="7">
    <source>
        <dbReference type="PROSITE-ProRule" id="PRU00043"/>
    </source>
</evidence>
<keyword evidence="4 7" id="KW-0106">Calcium</keyword>
<dbReference type="PRINTS" id="PR00205">
    <property type="entry name" value="CADHERIN"/>
</dbReference>
<dbReference type="SUPFAM" id="SSF49313">
    <property type="entry name" value="Cadherin-like"/>
    <property type="match status" value="1"/>
</dbReference>
<dbReference type="EnsemblMetazoa" id="GPAI038616-RA">
    <property type="protein sequence ID" value="GPAI038616-PA"/>
    <property type="gene ID" value="GPAI038616"/>
</dbReference>
<dbReference type="VEuPathDB" id="VectorBase:GPAI038616"/>
<evidence type="ECO:0000256" key="3">
    <source>
        <dbReference type="ARBA" id="ARBA00022737"/>
    </source>
</evidence>
<keyword evidence="3" id="KW-0677">Repeat</keyword>
<dbReference type="InterPro" id="IPR002126">
    <property type="entry name" value="Cadherin-like_dom"/>
</dbReference>
<dbReference type="SMART" id="SM00112">
    <property type="entry name" value="CA"/>
    <property type="match status" value="1"/>
</dbReference>
<dbReference type="STRING" id="7398.A0A1B0A9L5"/>
<reference evidence="9" key="2">
    <citation type="submission" date="2020-05" db="UniProtKB">
        <authorList>
            <consortium name="EnsemblMetazoa"/>
        </authorList>
    </citation>
    <scope>IDENTIFICATION</scope>
    <source>
        <strain evidence="9">IAEA</strain>
    </source>
</reference>
<dbReference type="Proteomes" id="UP000092445">
    <property type="component" value="Unassembled WGS sequence"/>
</dbReference>
<name>A0A1B0A9L5_GLOPL</name>
<dbReference type="GO" id="GO:0007156">
    <property type="term" value="P:homophilic cell adhesion via plasma membrane adhesion molecules"/>
    <property type="evidence" value="ECO:0007669"/>
    <property type="project" value="InterPro"/>
</dbReference>
<dbReference type="CDD" id="cd11304">
    <property type="entry name" value="Cadherin_repeat"/>
    <property type="match status" value="1"/>
</dbReference>
<feature type="domain" description="Cadherin" evidence="8">
    <location>
        <begin position="73"/>
        <end position="172"/>
    </location>
</feature>
<dbReference type="PROSITE" id="PS50268">
    <property type="entry name" value="CADHERIN_2"/>
    <property type="match status" value="1"/>
</dbReference>
<keyword evidence="2" id="KW-0812">Transmembrane</keyword>